<evidence type="ECO:0000313" key="1">
    <source>
        <dbReference type="EMBL" id="KAG7323085.1"/>
    </source>
</evidence>
<sequence>MFSASGYMELSESGEAAPLLRTSSVELWTRRGLDGKMQVRITEQLEASMWRIKTKQMVRRWKNLYPAVVCDGEP</sequence>
<dbReference type="Proteomes" id="UP000824219">
    <property type="component" value="Linkage Group LG15"/>
</dbReference>
<gene>
    <name evidence="1" type="ORF">KOW79_012787</name>
</gene>
<dbReference type="AlphaFoldDB" id="A0A9D3NLD3"/>
<evidence type="ECO:0000313" key="2">
    <source>
        <dbReference type="Proteomes" id="UP000824219"/>
    </source>
</evidence>
<name>A0A9D3NLD3_9TELE</name>
<accession>A0A9D3NLD3</accession>
<reference evidence="1 2" key="1">
    <citation type="submission" date="2021-06" db="EMBL/GenBank/DDBJ databases">
        <title>Chromosome-level genome assembly of the red-tail catfish (Hemibagrus wyckioides).</title>
        <authorList>
            <person name="Shao F."/>
        </authorList>
    </citation>
    <scope>NUCLEOTIDE SEQUENCE [LARGE SCALE GENOMIC DNA]</scope>
    <source>
        <strain evidence="1">EC202008001</strain>
        <tissue evidence="1">Blood</tissue>
    </source>
</reference>
<comment type="caution">
    <text evidence="1">The sequence shown here is derived from an EMBL/GenBank/DDBJ whole genome shotgun (WGS) entry which is preliminary data.</text>
</comment>
<proteinExistence type="predicted"/>
<organism evidence="1 2">
    <name type="scientific">Hemibagrus wyckioides</name>
    <dbReference type="NCBI Taxonomy" id="337641"/>
    <lineage>
        <taxon>Eukaryota</taxon>
        <taxon>Metazoa</taxon>
        <taxon>Chordata</taxon>
        <taxon>Craniata</taxon>
        <taxon>Vertebrata</taxon>
        <taxon>Euteleostomi</taxon>
        <taxon>Actinopterygii</taxon>
        <taxon>Neopterygii</taxon>
        <taxon>Teleostei</taxon>
        <taxon>Ostariophysi</taxon>
        <taxon>Siluriformes</taxon>
        <taxon>Bagridae</taxon>
        <taxon>Hemibagrus</taxon>
    </lineage>
</organism>
<dbReference type="EMBL" id="JAHKSW010000015">
    <property type="protein sequence ID" value="KAG7323085.1"/>
    <property type="molecule type" value="Genomic_DNA"/>
</dbReference>
<keyword evidence="2" id="KW-1185">Reference proteome</keyword>
<protein>
    <submittedName>
        <fullName evidence="1">Uncharacterized protein</fullName>
    </submittedName>
</protein>